<evidence type="ECO:0000256" key="1">
    <source>
        <dbReference type="SAM" id="SignalP"/>
    </source>
</evidence>
<reference evidence="2" key="1">
    <citation type="journal article" date="2023" name="Mol. Phylogenet. Evol.">
        <title>Genome-scale phylogeny and comparative genomics of the fungal order Sordariales.</title>
        <authorList>
            <person name="Hensen N."/>
            <person name="Bonometti L."/>
            <person name="Westerberg I."/>
            <person name="Brannstrom I.O."/>
            <person name="Guillou S."/>
            <person name="Cros-Aarteil S."/>
            <person name="Calhoun S."/>
            <person name="Haridas S."/>
            <person name="Kuo A."/>
            <person name="Mondo S."/>
            <person name="Pangilinan J."/>
            <person name="Riley R."/>
            <person name="LaButti K."/>
            <person name="Andreopoulos B."/>
            <person name="Lipzen A."/>
            <person name="Chen C."/>
            <person name="Yan M."/>
            <person name="Daum C."/>
            <person name="Ng V."/>
            <person name="Clum A."/>
            <person name="Steindorff A."/>
            <person name="Ohm R.A."/>
            <person name="Martin F."/>
            <person name="Silar P."/>
            <person name="Natvig D.O."/>
            <person name="Lalanne C."/>
            <person name="Gautier V."/>
            <person name="Ament-Velasquez S.L."/>
            <person name="Kruys A."/>
            <person name="Hutchinson M.I."/>
            <person name="Powell A.J."/>
            <person name="Barry K."/>
            <person name="Miller A.N."/>
            <person name="Grigoriev I.V."/>
            <person name="Debuchy R."/>
            <person name="Gladieux P."/>
            <person name="Hiltunen Thoren M."/>
            <person name="Johannesson H."/>
        </authorList>
    </citation>
    <scope>NUCLEOTIDE SEQUENCE</scope>
    <source>
        <strain evidence="2">PSN309</strain>
    </source>
</reference>
<sequence length="70" mass="8028">MFTLRRVPVFTALLVLVQACDSSSKRKVPLPVAPINEPLRLLGTLVLPYWDETLVLAWTCTLWNVDSRRF</sequence>
<protein>
    <submittedName>
        <fullName evidence="2">Uncharacterized protein</fullName>
    </submittedName>
</protein>
<dbReference type="AlphaFoldDB" id="A0AAN7AEH7"/>
<organism evidence="2 3">
    <name type="scientific">Podospora australis</name>
    <dbReference type="NCBI Taxonomy" id="1536484"/>
    <lineage>
        <taxon>Eukaryota</taxon>
        <taxon>Fungi</taxon>
        <taxon>Dikarya</taxon>
        <taxon>Ascomycota</taxon>
        <taxon>Pezizomycotina</taxon>
        <taxon>Sordariomycetes</taxon>
        <taxon>Sordariomycetidae</taxon>
        <taxon>Sordariales</taxon>
        <taxon>Podosporaceae</taxon>
        <taxon>Podospora</taxon>
    </lineage>
</organism>
<feature type="chain" id="PRO_5042829991" evidence="1">
    <location>
        <begin position="20"/>
        <end position="70"/>
    </location>
</feature>
<gene>
    <name evidence="2" type="ORF">QBC35DRAFT_503298</name>
</gene>
<evidence type="ECO:0000313" key="3">
    <source>
        <dbReference type="Proteomes" id="UP001302126"/>
    </source>
</evidence>
<reference evidence="2" key="2">
    <citation type="submission" date="2023-05" db="EMBL/GenBank/DDBJ databases">
        <authorList>
            <consortium name="Lawrence Berkeley National Laboratory"/>
            <person name="Steindorff A."/>
            <person name="Hensen N."/>
            <person name="Bonometti L."/>
            <person name="Westerberg I."/>
            <person name="Brannstrom I.O."/>
            <person name="Guillou S."/>
            <person name="Cros-Aarteil S."/>
            <person name="Calhoun S."/>
            <person name="Haridas S."/>
            <person name="Kuo A."/>
            <person name="Mondo S."/>
            <person name="Pangilinan J."/>
            <person name="Riley R."/>
            <person name="Labutti K."/>
            <person name="Andreopoulos B."/>
            <person name="Lipzen A."/>
            <person name="Chen C."/>
            <person name="Yanf M."/>
            <person name="Daum C."/>
            <person name="Ng V."/>
            <person name="Clum A."/>
            <person name="Ohm R."/>
            <person name="Martin F."/>
            <person name="Silar P."/>
            <person name="Natvig D."/>
            <person name="Lalanne C."/>
            <person name="Gautier V."/>
            <person name="Ament-Velasquez S.L."/>
            <person name="Kruys A."/>
            <person name="Hutchinson M.I."/>
            <person name="Powell A.J."/>
            <person name="Barry K."/>
            <person name="Miller A.N."/>
            <person name="Grigoriev I.V."/>
            <person name="Debuchy R."/>
            <person name="Gladieux P."/>
            <person name="Thoren M.H."/>
            <person name="Johannesson H."/>
        </authorList>
    </citation>
    <scope>NUCLEOTIDE SEQUENCE</scope>
    <source>
        <strain evidence="2">PSN309</strain>
    </source>
</reference>
<keyword evidence="1" id="KW-0732">Signal</keyword>
<accession>A0AAN7AEH7</accession>
<feature type="signal peptide" evidence="1">
    <location>
        <begin position="1"/>
        <end position="19"/>
    </location>
</feature>
<name>A0AAN7AEH7_9PEZI</name>
<dbReference type="Proteomes" id="UP001302126">
    <property type="component" value="Unassembled WGS sequence"/>
</dbReference>
<dbReference type="PROSITE" id="PS51257">
    <property type="entry name" value="PROKAR_LIPOPROTEIN"/>
    <property type="match status" value="1"/>
</dbReference>
<dbReference type="EMBL" id="MU864445">
    <property type="protein sequence ID" value="KAK4185601.1"/>
    <property type="molecule type" value="Genomic_DNA"/>
</dbReference>
<keyword evidence="3" id="KW-1185">Reference proteome</keyword>
<proteinExistence type="predicted"/>
<comment type="caution">
    <text evidence="2">The sequence shown here is derived from an EMBL/GenBank/DDBJ whole genome shotgun (WGS) entry which is preliminary data.</text>
</comment>
<evidence type="ECO:0000313" key="2">
    <source>
        <dbReference type="EMBL" id="KAK4185601.1"/>
    </source>
</evidence>